<dbReference type="AlphaFoldDB" id="A0AAV6YIK7"/>
<sequence length="80" mass="8897">MPHVFTLCLPASSTCRGRSSVVVLPGLQFQLAFNLSASGGWWDRTENCDCPAEFRTVGYTCWYHSMMAPGQSYCASLRNQ</sequence>
<evidence type="ECO:0000313" key="2">
    <source>
        <dbReference type="Proteomes" id="UP000824782"/>
    </source>
</evidence>
<organism evidence="1 2">
    <name type="scientific">Engystomops pustulosus</name>
    <name type="common">Tungara frog</name>
    <name type="synonym">Physalaemus pustulosus</name>
    <dbReference type="NCBI Taxonomy" id="76066"/>
    <lineage>
        <taxon>Eukaryota</taxon>
        <taxon>Metazoa</taxon>
        <taxon>Chordata</taxon>
        <taxon>Craniata</taxon>
        <taxon>Vertebrata</taxon>
        <taxon>Euteleostomi</taxon>
        <taxon>Amphibia</taxon>
        <taxon>Batrachia</taxon>
        <taxon>Anura</taxon>
        <taxon>Neobatrachia</taxon>
        <taxon>Hyloidea</taxon>
        <taxon>Leptodactylidae</taxon>
        <taxon>Leiuperinae</taxon>
        <taxon>Engystomops</taxon>
    </lineage>
</organism>
<name>A0AAV6YIK7_ENGPU</name>
<evidence type="ECO:0000313" key="1">
    <source>
        <dbReference type="EMBL" id="KAG8534555.1"/>
    </source>
</evidence>
<gene>
    <name evidence="1" type="ORF">GDO81_019152</name>
</gene>
<proteinExistence type="predicted"/>
<dbReference type="EMBL" id="WNYA01100331">
    <property type="protein sequence ID" value="KAG8534555.1"/>
    <property type="molecule type" value="Genomic_DNA"/>
</dbReference>
<accession>A0AAV6YIK7</accession>
<comment type="caution">
    <text evidence="1">The sequence shown here is derived from an EMBL/GenBank/DDBJ whole genome shotgun (WGS) entry which is preliminary data.</text>
</comment>
<keyword evidence="2" id="KW-1185">Reference proteome</keyword>
<dbReference type="Proteomes" id="UP000824782">
    <property type="component" value="Unassembled WGS sequence"/>
</dbReference>
<reference evidence="1" key="1">
    <citation type="thesis" date="2020" institute="ProQuest LLC" country="789 East Eisenhower Parkway, Ann Arbor, MI, USA">
        <title>Comparative Genomics and Chromosome Evolution.</title>
        <authorList>
            <person name="Mudd A.B."/>
        </authorList>
    </citation>
    <scope>NUCLEOTIDE SEQUENCE</scope>
    <source>
        <strain evidence="1">237g6f4</strain>
        <tissue evidence="1">Blood</tissue>
    </source>
</reference>
<protein>
    <submittedName>
        <fullName evidence="1">Uncharacterized protein</fullName>
    </submittedName>
</protein>